<evidence type="ECO:0000256" key="2">
    <source>
        <dbReference type="ARBA" id="ARBA00022729"/>
    </source>
</evidence>
<dbReference type="PANTHER" id="PTHR21581">
    <property type="entry name" value="D-ALANYL-D-ALANINE CARBOXYPEPTIDASE"/>
    <property type="match status" value="1"/>
</dbReference>
<name>A0A370GFI2_9BACI</name>
<feature type="domain" description="Peptidase S11 D-alanyl-D-alanine carboxypeptidase A N-terminal" evidence="11">
    <location>
        <begin position="60"/>
        <end position="306"/>
    </location>
</feature>
<keyword evidence="2" id="KW-0732">Signal</keyword>
<comment type="similarity">
    <text evidence="1 9">Belongs to the peptidase S11 family.</text>
</comment>
<keyword evidence="5" id="KW-0573">Peptidoglycan synthesis</keyword>
<evidence type="ECO:0000256" key="7">
    <source>
        <dbReference type="PIRSR" id="PIRSR618044-1"/>
    </source>
</evidence>
<keyword evidence="6" id="KW-0961">Cell wall biogenesis/degradation</keyword>
<keyword evidence="3" id="KW-0378">Hydrolase</keyword>
<dbReference type="RefSeq" id="WP_114745761.1">
    <property type="nucleotide sequence ID" value="NZ_QQAY01000006.1"/>
</dbReference>
<feature type="active site" description="Proton acceptor" evidence="7">
    <location>
        <position position="93"/>
    </location>
</feature>
<reference evidence="12 13" key="1">
    <citation type="submission" date="2018-07" db="EMBL/GenBank/DDBJ databases">
        <title>Genomic Encyclopedia of Type Strains, Phase IV (KMG-IV): sequencing the most valuable type-strain genomes for metagenomic binning, comparative biology and taxonomic classification.</title>
        <authorList>
            <person name="Goeker M."/>
        </authorList>
    </citation>
    <scope>NUCLEOTIDE SEQUENCE [LARGE SCALE GENOMIC DNA]</scope>
    <source>
        <strain evidence="12 13">DSM 25281</strain>
    </source>
</reference>
<dbReference type="GO" id="GO:0009252">
    <property type="term" value="P:peptidoglycan biosynthetic process"/>
    <property type="evidence" value="ECO:0007669"/>
    <property type="project" value="UniProtKB-KW"/>
</dbReference>
<organism evidence="12 13">
    <name type="scientific">Falsibacillus pallidus</name>
    <dbReference type="NCBI Taxonomy" id="493781"/>
    <lineage>
        <taxon>Bacteria</taxon>
        <taxon>Bacillati</taxon>
        <taxon>Bacillota</taxon>
        <taxon>Bacilli</taxon>
        <taxon>Bacillales</taxon>
        <taxon>Bacillaceae</taxon>
        <taxon>Falsibacillus</taxon>
    </lineage>
</organism>
<dbReference type="InterPro" id="IPR018044">
    <property type="entry name" value="Peptidase_S11"/>
</dbReference>
<dbReference type="EMBL" id="QQAY01000006">
    <property type="protein sequence ID" value="RDI41869.1"/>
    <property type="molecule type" value="Genomic_DNA"/>
</dbReference>
<dbReference type="OrthoDB" id="9791132at2"/>
<dbReference type="Pfam" id="PF00768">
    <property type="entry name" value="Peptidase_S11"/>
    <property type="match status" value="1"/>
</dbReference>
<protein>
    <submittedName>
        <fullName evidence="12">D-alanyl-D-alanine carboxypeptidase (Penicillin-binding protein 5/6)</fullName>
    </submittedName>
</protein>
<evidence type="ECO:0000259" key="11">
    <source>
        <dbReference type="Pfam" id="PF00768"/>
    </source>
</evidence>
<accession>A0A370GFI2</accession>
<dbReference type="Gene3D" id="3.40.710.10">
    <property type="entry name" value="DD-peptidase/beta-lactamase superfamily"/>
    <property type="match status" value="1"/>
</dbReference>
<evidence type="ECO:0000256" key="6">
    <source>
        <dbReference type="ARBA" id="ARBA00023316"/>
    </source>
</evidence>
<evidence type="ECO:0000313" key="13">
    <source>
        <dbReference type="Proteomes" id="UP000255326"/>
    </source>
</evidence>
<comment type="caution">
    <text evidence="12">The sequence shown here is derived from an EMBL/GenBank/DDBJ whole genome shotgun (WGS) entry which is preliminary data.</text>
</comment>
<sequence>MKLYKWMIVGVLAVVLAGSFYAIKSGTEDKGKSKSHTAAVSSHKKPKEEAKKKITLPNMGIQGKSVLLLNAKDGSILYEKNIHESLPPASISKMMTELLVLRAIKKGEIQWDQSIKISDYAYAISSHPGFASIHLEKGKPYTVRELYEGMAIRSANEAAIALAETVSGSEKNFVAEMNKTAQQLGLTETHFVDSTGLSNLDLGDYYTTGGPNDTNVMSANDIGLLAMELLKEFPEILDVMKQSSVTFGDHRYTNTNWMLPKINKHDLGYAGVDGLKTGFTDEAGYCFAGTVKKDGTRLISVILGAPSKAARYTETKRLYDAAYNLIGK</sequence>
<dbReference type="SUPFAM" id="SSF56601">
    <property type="entry name" value="beta-lactamase/transpeptidase-like"/>
    <property type="match status" value="1"/>
</dbReference>
<dbReference type="InterPro" id="IPR012338">
    <property type="entry name" value="Beta-lactam/transpept-like"/>
</dbReference>
<dbReference type="GO" id="GO:0071555">
    <property type="term" value="P:cell wall organization"/>
    <property type="evidence" value="ECO:0007669"/>
    <property type="project" value="UniProtKB-KW"/>
</dbReference>
<evidence type="ECO:0000256" key="8">
    <source>
        <dbReference type="PIRSR" id="PIRSR618044-2"/>
    </source>
</evidence>
<evidence type="ECO:0000256" key="5">
    <source>
        <dbReference type="ARBA" id="ARBA00022984"/>
    </source>
</evidence>
<evidence type="ECO:0000313" key="12">
    <source>
        <dbReference type="EMBL" id="RDI41869.1"/>
    </source>
</evidence>
<keyword evidence="13" id="KW-1185">Reference proteome</keyword>
<dbReference type="Proteomes" id="UP000255326">
    <property type="component" value="Unassembled WGS sequence"/>
</dbReference>
<dbReference type="InterPro" id="IPR001967">
    <property type="entry name" value="Peptidase_S11_N"/>
</dbReference>
<feature type="region of interest" description="Disordered" evidence="10">
    <location>
        <begin position="27"/>
        <end position="53"/>
    </location>
</feature>
<dbReference type="PANTHER" id="PTHR21581:SF11">
    <property type="entry name" value="D-ALANYL-D-ALANINE CARBOXYPEPTIDASE DACA"/>
    <property type="match status" value="1"/>
</dbReference>
<dbReference type="PRINTS" id="PR00725">
    <property type="entry name" value="DADACBPTASE1"/>
</dbReference>
<evidence type="ECO:0000256" key="4">
    <source>
        <dbReference type="ARBA" id="ARBA00022960"/>
    </source>
</evidence>
<proteinExistence type="inferred from homology"/>
<feature type="active site" evidence="7">
    <location>
        <position position="154"/>
    </location>
</feature>
<dbReference type="AlphaFoldDB" id="A0A370GFI2"/>
<evidence type="ECO:0000256" key="10">
    <source>
        <dbReference type="SAM" id="MobiDB-lite"/>
    </source>
</evidence>
<keyword evidence="12" id="KW-0645">Protease</keyword>
<keyword evidence="4" id="KW-0133">Cell shape</keyword>
<dbReference type="GO" id="GO:0008360">
    <property type="term" value="P:regulation of cell shape"/>
    <property type="evidence" value="ECO:0007669"/>
    <property type="project" value="UniProtKB-KW"/>
</dbReference>
<gene>
    <name evidence="12" type="ORF">DFR59_10628</name>
</gene>
<dbReference type="GO" id="GO:0009002">
    <property type="term" value="F:serine-type D-Ala-D-Ala carboxypeptidase activity"/>
    <property type="evidence" value="ECO:0007669"/>
    <property type="project" value="InterPro"/>
</dbReference>
<evidence type="ECO:0000256" key="3">
    <source>
        <dbReference type="ARBA" id="ARBA00022801"/>
    </source>
</evidence>
<feature type="binding site" evidence="8">
    <location>
        <position position="276"/>
    </location>
    <ligand>
        <name>substrate</name>
    </ligand>
</feature>
<dbReference type="GO" id="GO:0006508">
    <property type="term" value="P:proteolysis"/>
    <property type="evidence" value="ECO:0007669"/>
    <property type="project" value="InterPro"/>
</dbReference>
<feature type="active site" description="Acyl-ester intermediate" evidence="7">
    <location>
        <position position="90"/>
    </location>
</feature>
<evidence type="ECO:0000256" key="1">
    <source>
        <dbReference type="ARBA" id="ARBA00007164"/>
    </source>
</evidence>
<evidence type="ECO:0000256" key="9">
    <source>
        <dbReference type="RuleBase" id="RU004016"/>
    </source>
</evidence>
<keyword evidence="12" id="KW-0121">Carboxypeptidase</keyword>